<evidence type="ECO:0000256" key="1">
    <source>
        <dbReference type="SAM" id="MobiDB-lite"/>
    </source>
</evidence>
<dbReference type="InterPro" id="IPR029063">
    <property type="entry name" value="SAM-dependent_MTases_sf"/>
</dbReference>
<proteinExistence type="predicted"/>
<reference evidence="2 3" key="1">
    <citation type="submission" date="2018-03" db="EMBL/GenBank/DDBJ databases">
        <authorList>
            <person name="Keele B.F."/>
        </authorList>
    </citation>
    <scope>NUCLEOTIDE SEQUENCE [LARGE SCALE GENOMIC DNA]</scope>
    <source>
        <strain evidence="2 3">CECT 8599</strain>
    </source>
</reference>
<dbReference type="OrthoDB" id="161159at2"/>
<evidence type="ECO:0000313" key="2">
    <source>
        <dbReference type="EMBL" id="SPH20574.1"/>
    </source>
</evidence>
<name>A0A2R8BBX4_9RHOB</name>
<sequence>MSSDEKQPEVVTDTAASEAEETPRPTVKDRNQEKYLKYRHSGEISKEFGRQIARGEDPRCTYPWNRLDIVLRDNRTKVCSDFPIRLPRFDWPTTEDFHKEDQMWNHPFMQRMRGGMGTTDAVPFCDICVRSNKRAVNNYDWRRKAQTETRKLYHSIEGKLREDVFRGDLNEIGEGLSDMQFVKPNGKTVRLFRDKTMFYRRRVSKHRFFQIGRVLQIGLRNALASPFLAEANPHFEAADFSRVKGDFMTSVVSRFGIDAKATQLDPLKPLPFADDSFDGVWLDGQTLFRMDRDALFPELKRVLAADGVVHVQEAYGAGMLLRMILDDPNANNGRFEVEEILAQSGHTDLATRSRPEGAIGAAHVTLFSGEMDDDLMALRAALDASVARTTVLNGIKHQGVGGLFTEKELRRVLRKHDLTLDTVMPPQFAQFKPLPAHEDALARLSGDNALMAALGAVAIDPNQPLTDIGNYDGTVIFNAFVNVTSRKGTTN</sequence>
<dbReference type="SUPFAM" id="SSF53335">
    <property type="entry name" value="S-adenosyl-L-methionine-dependent methyltransferases"/>
    <property type="match status" value="1"/>
</dbReference>
<feature type="compositionally biased region" description="Basic and acidic residues" evidence="1">
    <location>
        <begin position="21"/>
        <end position="34"/>
    </location>
</feature>
<feature type="region of interest" description="Disordered" evidence="1">
    <location>
        <begin position="1"/>
        <end position="34"/>
    </location>
</feature>
<evidence type="ECO:0000313" key="3">
    <source>
        <dbReference type="Proteomes" id="UP000244880"/>
    </source>
</evidence>
<dbReference type="AlphaFoldDB" id="A0A2R8BBX4"/>
<keyword evidence="3" id="KW-1185">Reference proteome</keyword>
<dbReference type="Proteomes" id="UP000244880">
    <property type="component" value="Unassembled WGS sequence"/>
</dbReference>
<dbReference type="EMBL" id="OMOR01000001">
    <property type="protein sequence ID" value="SPH20574.1"/>
    <property type="molecule type" value="Genomic_DNA"/>
</dbReference>
<gene>
    <name evidence="2" type="ORF">ASD8599_01311</name>
</gene>
<organism evidence="2 3">
    <name type="scientific">Ascidiaceihabitans donghaensis</name>
    <dbReference type="NCBI Taxonomy" id="1510460"/>
    <lineage>
        <taxon>Bacteria</taxon>
        <taxon>Pseudomonadati</taxon>
        <taxon>Pseudomonadota</taxon>
        <taxon>Alphaproteobacteria</taxon>
        <taxon>Rhodobacterales</taxon>
        <taxon>Paracoccaceae</taxon>
        <taxon>Ascidiaceihabitans</taxon>
    </lineage>
</organism>
<dbReference type="Gene3D" id="3.40.50.150">
    <property type="entry name" value="Vaccinia Virus protein VP39"/>
    <property type="match status" value="1"/>
</dbReference>
<accession>A0A2R8BBX4</accession>
<dbReference type="RefSeq" id="WP_108827771.1">
    <property type="nucleotide sequence ID" value="NZ_OMOR01000001.1"/>
</dbReference>
<protein>
    <submittedName>
        <fullName evidence="2">Uncharacterized protein</fullName>
    </submittedName>
</protein>